<organism evidence="3">
    <name type="scientific">Caenorhabditis remanei</name>
    <name type="common">Caenorhabditis vulgaris</name>
    <dbReference type="NCBI Taxonomy" id="31234"/>
    <lineage>
        <taxon>Eukaryota</taxon>
        <taxon>Metazoa</taxon>
        <taxon>Ecdysozoa</taxon>
        <taxon>Nematoda</taxon>
        <taxon>Chromadorea</taxon>
        <taxon>Rhabditida</taxon>
        <taxon>Rhabditina</taxon>
        <taxon>Rhabditomorpha</taxon>
        <taxon>Rhabditoidea</taxon>
        <taxon>Rhabditidae</taxon>
        <taxon>Peloderinae</taxon>
        <taxon>Caenorhabditis</taxon>
    </lineage>
</organism>
<protein>
    <submittedName>
        <fullName evidence="2">Uncharacterized protein</fullName>
    </submittedName>
</protein>
<feature type="compositionally biased region" description="Basic residues" evidence="1">
    <location>
        <begin position="114"/>
        <end position="123"/>
    </location>
</feature>
<evidence type="ECO:0000313" key="2">
    <source>
        <dbReference type="EMBL" id="EFP00279.1"/>
    </source>
</evidence>
<dbReference type="AlphaFoldDB" id="E3LKZ0"/>
<keyword evidence="3" id="KW-1185">Reference proteome</keyword>
<accession>E3LKZ0</accession>
<sequence>MFYRVCRRKLGEWLGGSLHGVPADEAHKLGSWSNPTPSPSTTAALEKPNFKRTLSGIHDDKVVSFLLFLLLSYTKFDTGPPSLKGVISWCIDREYTLTVMRESESGNSNTLPLHLRKNKRENE</sequence>
<proteinExistence type="predicted"/>
<feature type="region of interest" description="Disordered" evidence="1">
    <location>
        <begin position="102"/>
        <end position="123"/>
    </location>
</feature>
<gene>
    <name evidence="2" type="ORF">CRE_18846</name>
</gene>
<dbReference type="HOGENOM" id="CLU_2017328_0_0_1"/>
<evidence type="ECO:0000313" key="3">
    <source>
        <dbReference type="Proteomes" id="UP000008281"/>
    </source>
</evidence>
<dbReference type="Proteomes" id="UP000008281">
    <property type="component" value="Unassembled WGS sequence"/>
</dbReference>
<evidence type="ECO:0000256" key="1">
    <source>
        <dbReference type="SAM" id="MobiDB-lite"/>
    </source>
</evidence>
<dbReference type="EMBL" id="DS268410">
    <property type="protein sequence ID" value="EFP00279.1"/>
    <property type="molecule type" value="Genomic_DNA"/>
</dbReference>
<reference evidence="2" key="1">
    <citation type="submission" date="2007-07" db="EMBL/GenBank/DDBJ databases">
        <title>PCAP assembly of the Caenorhabditis remanei genome.</title>
        <authorList>
            <consortium name="The Caenorhabditis remanei Sequencing Consortium"/>
            <person name="Wilson R.K."/>
        </authorList>
    </citation>
    <scope>NUCLEOTIDE SEQUENCE [LARGE SCALE GENOMIC DNA]</scope>
    <source>
        <strain evidence="2">PB4641</strain>
    </source>
</reference>
<name>E3LKZ0_CAERE</name>
<dbReference type="InParanoid" id="E3LKZ0"/>